<dbReference type="Proteomes" id="UP000055702">
    <property type="component" value="Unassembled WGS sequence"/>
</dbReference>
<feature type="domain" description="ABC-type transport auxiliary lipoprotein component" evidence="1">
    <location>
        <begin position="34"/>
        <end position="190"/>
    </location>
</feature>
<dbReference type="AlphaFoldDB" id="A0A106BY68"/>
<dbReference type="Gene3D" id="3.40.50.10610">
    <property type="entry name" value="ABC-type transport auxiliary lipoprotein component"/>
    <property type="match status" value="1"/>
</dbReference>
<dbReference type="Pfam" id="PF03886">
    <property type="entry name" value="ABC_trans_aux"/>
    <property type="match status" value="1"/>
</dbReference>
<protein>
    <recommendedName>
        <fullName evidence="1">ABC-type transport auxiliary lipoprotein component domain-containing protein</fullName>
    </recommendedName>
</protein>
<accession>A0A106BY68</accession>
<dbReference type="RefSeq" id="WP_059746734.1">
    <property type="nucleotide sequence ID" value="NZ_LRDC01000035.1"/>
</dbReference>
<reference evidence="2 3" key="1">
    <citation type="submission" date="2016-01" db="EMBL/GenBank/DDBJ databases">
        <title>Draft genome of the antarctic isolate Shewanella frigidimarina Ag06-30.</title>
        <authorList>
            <person name="Parmeciano Di Noto G."/>
            <person name="Vazquez S."/>
            <person name="Mac Cormack W."/>
            <person name="Iriarte A."/>
            <person name="Quiroga C."/>
        </authorList>
    </citation>
    <scope>NUCLEOTIDE SEQUENCE [LARGE SCALE GENOMIC DNA]</scope>
    <source>
        <strain evidence="2 3">Ag06-30</strain>
    </source>
</reference>
<name>A0A106BY68_SHEFR</name>
<dbReference type="PROSITE" id="PS51257">
    <property type="entry name" value="PROKAR_LIPOPROTEIN"/>
    <property type="match status" value="1"/>
</dbReference>
<dbReference type="EMBL" id="LRDC01000035">
    <property type="protein sequence ID" value="KVX00766.1"/>
    <property type="molecule type" value="Genomic_DNA"/>
</dbReference>
<gene>
    <name evidence="2" type="ORF">AWJ07_19735</name>
</gene>
<proteinExistence type="predicted"/>
<evidence type="ECO:0000313" key="2">
    <source>
        <dbReference type="EMBL" id="KVX00766.1"/>
    </source>
</evidence>
<comment type="caution">
    <text evidence="2">The sequence shown here is derived from an EMBL/GenBank/DDBJ whole genome shotgun (WGS) entry which is preliminary data.</text>
</comment>
<sequence length="199" mass="22197">MEKYGVWSINWGIGLLLLSLVSGCQSSPEKQYFVLTAMPSQMVSGCTALEHDIGIGPIDVAEYLHFTQLMYQLDDGSLQRFANSYWAEPLEQGISRVMSINLSQGDRRRNLVLFPWRANNTPQYSIKIKVTSLNRDGNNARLNANWELTNNSLHQTLAKQNFIAVTNAGSTAAKLVSAYSNLLTQLAKEIEKSLPQNSD</sequence>
<evidence type="ECO:0000313" key="3">
    <source>
        <dbReference type="Proteomes" id="UP000055702"/>
    </source>
</evidence>
<evidence type="ECO:0000259" key="1">
    <source>
        <dbReference type="Pfam" id="PF03886"/>
    </source>
</evidence>
<dbReference type="SUPFAM" id="SSF159594">
    <property type="entry name" value="XCC0632-like"/>
    <property type="match status" value="1"/>
</dbReference>
<organism evidence="2">
    <name type="scientific">Shewanella frigidimarina</name>
    <dbReference type="NCBI Taxonomy" id="56812"/>
    <lineage>
        <taxon>Bacteria</taxon>
        <taxon>Pseudomonadati</taxon>
        <taxon>Pseudomonadota</taxon>
        <taxon>Gammaproteobacteria</taxon>
        <taxon>Alteromonadales</taxon>
        <taxon>Shewanellaceae</taxon>
        <taxon>Shewanella</taxon>
    </lineage>
</organism>
<dbReference type="InterPro" id="IPR005586">
    <property type="entry name" value="ABC_trans_aux"/>
</dbReference>